<protein>
    <submittedName>
        <fullName evidence="1">Uncharacterized protein</fullName>
    </submittedName>
</protein>
<evidence type="ECO:0000313" key="1">
    <source>
        <dbReference type="EMBL" id="SVC72845.1"/>
    </source>
</evidence>
<feature type="non-terminal residue" evidence="1">
    <location>
        <position position="180"/>
    </location>
</feature>
<proteinExistence type="predicted"/>
<sequence length="180" mass="19481">VELRVGFNIFFPIQIHVRKGGTREVADAVGFAGGYDEVVRIIGLQHAPHGLDVFGGVAPVALGIEIAEIQLVLLAGLDVGDGEGNFPRHEGFATAGRFVVEQNTAACVHTVGLTEVYRNPMREHLGASVRTARVEGRDFRLRRLTHLAEHLAGRRLIVARLHADGANSLEQPYRAHGGDI</sequence>
<feature type="non-terminal residue" evidence="1">
    <location>
        <position position="1"/>
    </location>
</feature>
<dbReference type="EMBL" id="UINC01107459">
    <property type="protein sequence ID" value="SVC72845.1"/>
    <property type="molecule type" value="Genomic_DNA"/>
</dbReference>
<gene>
    <name evidence="1" type="ORF">METZ01_LOCUS325699</name>
</gene>
<dbReference type="AlphaFoldDB" id="A0A382PJL1"/>
<reference evidence="1" key="1">
    <citation type="submission" date="2018-05" db="EMBL/GenBank/DDBJ databases">
        <authorList>
            <person name="Lanie J.A."/>
            <person name="Ng W.-L."/>
            <person name="Kazmierczak K.M."/>
            <person name="Andrzejewski T.M."/>
            <person name="Davidsen T.M."/>
            <person name="Wayne K.J."/>
            <person name="Tettelin H."/>
            <person name="Glass J.I."/>
            <person name="Rusch D."/>
            <person name="Podicherti R."/>
            <person name="Tsui H.-C.T."/>
            <person name="Winkler M.E."/>
        </authorList>
    </citation>
    <scope>NUCLEOTIDE SEQUENCE</scope>
</reference>
<organism evidence="1">
    <name type="scientific">marine metagenome</name>
    <dbReference type="NCBI Taxonomy" id="408172"/>
    <lineage>
        <taxon>unclassified sequences</taxon>
        <taxon>metagenomes</taxon>
        <taxon>ecological metagenomes</taxon>
    </lineage>
</organism>
<accession>A0A382PJL1</accession>
<name>A0A382PJL1_9ZZZZ</name>